<dbReference type="OrthoDB" id="40363at10239"/>
<dbReference type="Proteomes" id="UP000202635">
    <property type="component" value="Genome"/>
</dbReference>
<dbReference type="EMBL" id="KR584663">
    <property type="protein sequence ID" value="AKN63380.1"/>
    <property type="molecule type" value="Genomic_DNA"/>
</dbReference>
<dbReference type="EMBL" id="AY522332">
    <property type="protein sequence ID" value="AAS82645.1"/>
    <property type="molecule type" value="Genomic_DNA"/>
</dbReference>
<dbReference type="SUPFAM" id="SSF51289">
    <property type="entry name" value="Tlp20, baculovirus telokin-like protein"/>
    <property type="match status" value="1"/>
</dbReference>
<dbReference type="Gene3D" id="2.70.40.20">
    <property type="entry name" value="Baculovirus telokin-like protein 20"/>
    <property type="match status" value="1"/>
</dbReference>
<protein>
    <submittedName>
        <fullName evidence="1">ORF93</fullName>
    </submittedName>
    <submittedName>
        <fullName evidence="2">Tlp20</fullName>
    </submittedName>
</protein>
<name>Q6QXL3_GVAS</name>
<gene>
    <name evidence="1" type="primary">ORF93</name>
    <name evidence="2" type="ORF">AsGV104</name>
    <name evidence="3" type="ORF">AsGV107</name>
    <name evidence="1" type="ORF">AsGVgp093</name>
</gene>
<evidence type="ECO:0000313" key="4">
    <source>
        <dbReference type="Proteomes" id="UP000202635"/>
    </source>
</evidence>
<proteinExistence type="predicted"/>
<evidence type="ECO:0000313" key="2">
    <source>
        <dbReference type="EMBL" id="AHN92143.1"/>
    </source>
</evidence>
<dbReference type="Pfam" id="PF06088">
    <property type="entry name" value="TLP-20"/>
    <property type="match status" value="1"/>
</dbReference>
<dbReference type="InterPro" id="IPR009092">
    <property type="entry name" value="Telokin-like_Tlp20_baculovir"/>
</dbReference>
<keyword evidence="5" id="KW-1185">Reference proteome</keyword>
<organismHost>
    <name type="scientific">Agrotis segetum</name>
    <name type="common">Turnip moth</name>
    <dbReference type="NCBI Taxonomy" id="47767"/>
</organismHost>
<dbReference type="Proteomes" id="UP000232958">
    <property type="component" value="Segment"/>
</dbReference>
<dbReference type="InterPro" id="IPR036731">
    <property type="entry name" value="Tlp20_sf"/>
</dbReference>
<reference evidence="3 5" key="3">
    <citation type="submission" date="2015-05" db="EMBL/GenBank/DDBJ databases">
        <title>Complete Sequence of an Agrotis segetum granulovirus isolate from Europe.</title>
        <authorList>
            <person name="Gueli Alletti G."/>
            <person name="Wennmann J.T."/>
            <person name="Jehle J.A."/>
        </authorList>
    </citation>
    <scope>NUCLEOTIDE SEQUENCE [LARGE SCALE GENOMIC DNA]</scope>
    <source>
        <strain evidence="3 5">DA</strain>
    </source>
</reference>
<sequence length="177" mass="20382">MATTSVDRDSIIIYPVLEEEQIMFKVKEDYNLQKLSIGAYKLQILESEKLDHLKDIHHHIVVCNKNYLVVHNAVEGDAMSAVLILLDSVVLKKDQNIFMVTFPRPFKFSVPISVEKEQEEEELEGINNSRMVTEIDQEEIVSSTDIDIEMPEFKIPEPKPSTSKLSVFDRFNVESKQ</sequence>
<evidence type="ECO:0000313" key="3">
    <source>
        <dbReference type="EMBL" id="AKN63380.1"/>
    </source>
</evidence>
<evidence type="ECO:0000313" key="5">
    <source>
        <dbReference type="Proteomes" id="UP000232958"/>
    </source>
</evidence>
<dbReference type="EMBL" id="KC994902">
    <property type="protein sequence ID" value="AHN92143.1"/>
    <property type="molecule type" value="Genomic_DNA"/>
</dbReference>
<evidence type="ECO:0000313" key="1">
    <source>
        <dbReference type="EMBL" id="AAS82645.1"/>
    </source>
</evidence>
<reference evidence="1 4" key="1">
    <citation type="submission" date="2004-09" db="EMBL/GenBank/DDBJ databases">
        <authorList>
            <person name="Ai X.L."/>
            <person name="Wang Z.F."/>
            <person name="Wang B."/>
            <person name="Zhang W."/>
            <person name="Li F."/>
            <person name="Fu J.H."/>
            <person name="Cui C.S."/>
            <person name="Shi Y.H."/>
            <person name="He M."/>
        </authorList>
    </citation>
    <scope>NUCLEOTIDE SEQUENCE [LARGE SCALE GENOMIC DNA]</scope>
</reference>
<reference evidence="2" key="2">
    <citation type="journal article" date="2014" name="Arch. Virol.">
        <title>Complete genome sequence of Agrotis segetum granulovirus Shanghai strain.</title>
        <authorList>
            <person name="Zhang X."/>
            <person name="Liang Z."/>
            <person name="Yin X."/>
            <person name="Wang J."/>
            <person name="Shao X."/>
        </authorList>
    </citation>
    <scope>NUCLEOTIDE SEQUENCE</scope>
    <source>
        <strain evidence="2">L1</strain>
    </source>
</reference>
<organism evidence="1 4">
    <name type="scientific">Agrotis segetum granulosis virus</name>
    <name type="common">AsGV</name>
    <name type="synonym">Agrotis segetum granulovirus</name>
    <dbReference type="NCBI Taxonomy" id="10464"/>
    <lineage>
        <taxon>Viruses</taxon>
        <taxon>Viruses incertae sedis</taxon>
        <taxon>Naldaviricetes</taxon>
        <taxon>Lefavirales</taxon>
        <taxon>Baculoviridae</taxon>
        <taxon>Betabaculovirus</taxon>
        <taxon>Betabaculovirus agsegetum</taxon>
    </lineage>
</organism>
<accession>Q6QXL3</accession>